<dbReference type="EC" id="2.7.1.165" evidence="5"/>
<keyword evidence="3 4" id="KW-0418">Kinase</keyword>
<dbReference type="Proteomes" id="UP000032360">
    <property type="component" value="Unassembled WGS sequence"/>
</dbReference>
<dbReference type="Pfam" id="PF02595">
    <property type="entry name" value="Gly_kinase"/>
    <property type="match status" value="2"/>
</dbReference>
<dbReference type="PANTHER" id="PTHR21599">
    <property type="entry name" value="GLYCERATE KINASE"/>
    <property type="match status" value="1"/>
</dbReference>
<keyword evidence="2 4" id="KW-0808">Transferase</keyword>
<evidence type="ECO:0000313" key="5">
    <source>
        <dbReference type="EMBL" id="KJF17985.1"/>
    </source>
</evidence>
<organism evidence="5 6">
    <name type="scientific">Acidithrix ferrooxidans</name>
    <dbReference type="NCBI Taxonomy" id="1280514"/>
    <lineage>
        <taxon>Bacteria</taxon>
        <taxon>Bacillati</taxon>
        <taxon>Actinomycetota</taxon>
        <taxon>Acidimicrobiia</taxon>
        <taxon>Acidimicrobiales</taxon>
        <taxon>Acidimicrobiaceae</taxon>
        <taxon>Acidithrix</taxon>
    </lineage>
</organism>
<evidence type="ECO:0000256" key="2">
    <source>
        <dbReference type="ARBA" id="ARBA00022679"/>
    </source>
</evidence>
<dbReference type="InterPro" id="IPR018193">
    <property type="entry name" value="Glyc_kinase_flavodox-like_fold"/>
</dbReference>
<keyword evidence="6" id="KW-1185">Reference proteome</keyword>
<proteinExistence type="inferred from homology"/>
<dbReference type="GO" id="GO:0043798">
    <property type="term" value="F:glycerate 2-kinase activity"/>
    <property type="evidence" value="ECO:0007669"/>
    <property type="project" value="UniProtKB-EC"/>
</dbReference>
<evidence type="ECO:0000256" key="3">
    <source>
        <dbReference type="ARBA" id="ARBA00022777"/>
    </source>
</evidence>
<dbReference type="PATRIC" id="fig|1280514.3.peg.1424"/>
<name>A0A0D8HJ54_9ACTN</name>
<protein>
    <submittedName>
        <fullName evidence="5">Glycerate 2-kinase</fullName>
        <ecNumber evidence="5">2.7.1.165</ecNumber>
    </submittedName>
</protein>
<dbReference type="PANTHER" id="PTHR21599:SF0">
    <property type="entry name" value="GLYCERATE KINASE"/>
    <property type="match status" value="1"/>
</dbReference>
<dbReference type="InterPro" id="IPR004381">
    <property type="entry name" value="Glycerate_kinase"/>
</dbReference>
<dbReference type="InterPro" id="IPR018197">
    <property type="entry name" value="Glycerate_kinase_RE-like"/>
</dbReference>
<dbReference type="GO" id="GO:0031388">
    <property type="term" value="P:organic acid phosphorylation"/>
    <property type="evidence" value="ECO:0007669"/>
    <property type="project" value="UniProtKB-UniRule"/>
</dbReference>
<evidence type="ECO:0000256" key="1">
    <source>
        <dbReference type="ARBA" id="ARBA00006284"/>
    </source>
</evidence>
<dbReference type="STRING" id="1280514.AXFE_10820"/>
<gene>
    <name evidence="5" type="primary">garK</name>
    <name evidence="5" type="ORF">AXFE_10820</name>
</gene>
<dbReference type="EMBL" id="JXYS01000026">
    <property type="protein sequence ID" value="KJF17985.1"/>
    <property type="molecule type" value="Genomic_DNA"/>
</dbReference>
<dbReference type="SUPFAM" id="SSF110738">
    <property type="entry name" value="Glycerate kinase I"/>
    <property type="match status" value="1"/>
</dbReference>
<dbReference type="InterPro" id="IPR036129">
    <property type="entry name" value="Glycerate_kinase_sf"/>
</dbReference>
<dbReference type="Gene3D" id="3.40.50.10350">
    <property type="entry name" value="Glycerate kinase, domain 1"/>
    <property type="match status" value="1"/>
</dbReference>
<evidence type="ECO:0000256" key="4">
    <source>
        <dbReference type="PIRNR" id="PIRNR006078"/>
    </source>
</evidence>
<evidence type="ECO:0000313" key="6">
    <source>
        <dbReference type="Proteomes" id="UP000032360"/>
    </source>
</evidence>
<reference evidence="5 6" key="1">
    <citation type="submission" date="2015-01" db="EMBL/GenBank/DDBJ databases">
        <title>Draft genome of the acidophilic iron oxidizer Acidithrix ferrooxidans strain Py-F3.</title>
        <authorList>
            <person name="Poehlein A."/>
            <person name="Eisen S."/>
            <person name="Schloemann M."/>
            <person name="Johnson B.D."/>
            <person name="Daniel R."/>
            <person name="Muehling M."/>
        </authorList>
    </citation>
    <scope>NUCLEOTIDE SEQUENCE [LARGE SCALE GENOMIC DNA]</scope>
    <source>
        <strain evidence="5 6">Py-F3</strain>
    </source>
</reference>
<dbReference type="AlphaFoldDB" id="A0A0D8HJ54"/>
<comment type="caution">
    <text evidence="5">The sequence shown here is derived from an EMBL/GenBank/DDBJ whole genome shotgun (WGS) entry which is preliminary data.</text>
</comment>
<accession>A0A0D8HJ54</accession>
<dbReference type="PIRSF" id="PIRSF006078">
    <property type="entry name" value="GlxK"/>
    <property type="match status" value="1"/>
</dbReference>
<sequence>MILPDKFRGTLTSGDFIEVATAALTPRHSVIARQISDGGEGLLEAVGGRSRPLVVRGPLGKDVESRYHLLRNGDAVVEMALASGLALIGGATKNDPIAASTYGTGQLIRAAIEDGATHIVVGCGGSATTDGGWGALVALGPKIDLPGLKLTALVDVETPFLDAPADFAPQKGATPLEVRFLERRQLAIAGQLLDRFGRSPLGLPKTGAAGGLAGMLYCAGGDLELGFDYLSELLGLEELILEADLVLTGEGCLDNESFNGKVVGRIIERCTYLSRRIVVVVGMIASDFDRNHLSEGVELVSLAERYGEDRSIIHTKECLRDAIGAVSLD</sequence>
<comment type="similarity">
    <text evidence="1 4">Belongs to the glycerate kinase type-1 family.</text>
</comment>
<dbReference type="GO" id="GO:0008887">
    <property type="term" value="F:glycerate kinase activity"/>
    <property type="evidence" value="ECO:0007669"/>
    <property type="project" value="UniProtKB-UniRule"/>
</dbReference>
<dbReference type="Gene3D" id="3.90.1510.10">
    <property type="entry name" value="Glycerate kinase, domain 2"/>
    <property type="match status" value="1"/>
</dbReference>